<evidence type="ECO:0000313" key="1">
    <source>
        <dbReference type="EMBL" id="ASK51341.1"/>
    </source>
</evidence>
<dbReference type="InterPro" id="IPR003184">
    <property type="entry name" value="Orthopox_35kDa"/>
</dbReference>
<name>A0A220T6J5_9POXV</name>
<dbReference type="Gene3D" id="2.60.240.10">
    <property type="entry name" value="Major secreted virus protein"/>
    <property type="match status" value="1"/>
</dbReference>
<dbReference type="Proteomes" id="UP000217428">
    <property type="component" value="Segment"/>
</dbReference>
<accession>A0A220T6J5</accession>
<sequence>MMHSMFTILLFIGFSSNYAKPIKNSVLRNDLEHPELFTVCDRRDAYPGVSLYLNITLPKTPKTVCSYEVDKVNTNLYKVKYDQIEVDIDIKHCHTSLGFFYMFVKGNTLFAKIKTMDPWASENVKFVTQRQLAHIMKECRFVIHVKNNKNIDIQTIKPMDSFSGDMEELSGDDEDEYLDEIDVPIYPITFSSSFLKRIHDFVNYSPDFGLMSVTAEKSFEKMSIMTFYGDMCENLKTSFVTSGGFDRLDFTDKEYFEYPYTYNYENYLNYFYELETTVKGTFCTK</sequence>
<keyword evidence="2" id="KW-1185">Reference proteome</keyword>
<reference evidence="1 2" key="1">
    <citation type="journal article" date="2017" name="Virus Genes">
        <title>Characterization of Eptesipoxvirus, a novel poxvirus from a microchiropteran bat.</title>
        <authorList>
            <person name="Tu S.L."/>
            <person name="Nakazawa Y."/>
            <person name="Gao J."/>
            <person name="Wilkins K."/>
            <person name="Gallardo-Romero N."/>
            <person name="Li Y."/>
            <person name="Emerson G.L."/>
            <person name="Carroll D.S."/>
            <person name="Upton C."/>
        </authorList>
    </citation>
    <scope>NUCLEOTIDE SEQUENCE [LARGE SCALE GENOMIC DNA]</scope>
    <source>
        <strain evidence="1 2">Washington</strain>
    </source>
</reference>
<dbReference type="SUPFAM" id="SSF49889">
    <property type="entry name" value="Soluble secreted chemokine inhibitor, VCCI"/>
    <property type="match status" value="1"/>
</dbReference>
<proteinExistence type="predicted"/>
<evidence type="ECO:0000313" key="2">
    <source>
        <dbReference type="Proteomes" id="UP000217428"/>
    </source>
</evidence>
<organism evidence="1 2">
    <name type="scientific">Eptesipox virus</name>
    <dbReference type="NCBI Taxonomy" id="1329402"/>
    <lineage>
        <taxon>Viruses</taxon>
        <taxon>Varidnaviria</taxon>
        <taxon>Bamfordvirae</taxon>
        <taxon>Nucleocytoviricota</taxon>
        <taxon>Pokkesviricetes</taxon>
        <taxon>Chitovirales</taxon>
        <taxon>Poxviridae</taxon>
        <taxon>Chordopoxvirinae</taxon>
        <taxon>Vespertilionpoxvirus</taxon>
        <taxon>Vespertilionpoxvirus eptesipox</taxon>
    </lineage>
</organism>
<dbReference type="EMBL" id="KY747497">
    <property type="protein sequence ID" value="ASK51341.1"/>
    <property type="molecule type" value="Genomic_DNA"/>
</dbReference>
<dbReference type="Pfam" id="PF02250">
    <property type="entry name" value="Orthopox_35kD"/>
    <property type="match status" value="1"/>
</dbReference>
<gene>
    <name evidence="1" type="ORF">EPTV-WA-140</name>
</gene>
<protein>
    <submittedName>
        <fullName evidence="1">Chemokine binding protein</fullName>
    </submittedName>
</protein>
<dbReference type="InterPro" id="IPR036540">
    <property type="entry name" value="Pox_vCCI-like_sf"/>
</dbReference>